<keyword evidence="3 5" id="KW-0687">Ribonucleoprotein</keyword>
<dbReference type="SMART" id="SM01383">
    <property type="entry name" value="Ribosomal_L2"/>
    <property type="match status" value="1"/>
</dbReference>
<evidence type="ECO:0000256" key="5">
    <source>
        <dbReference type="HAMAP-Rule" id="MF_01320"/>
    </source>
</evidence>
<dbReference type="Proteomes" id="UP000230859">
    <property type="component" value="Unassembled WGS sequence"/>
</dbReference>
<evidence type="ECO:0000313" key="9">
    <source>
        <dbReference type="EMBL" id="PIQ85895.1"/>
    </source>
</evidence>
<keyword evidence="5" id="KW-0699">rRNA-binding</keyword>
<dbReference type="HAMAP" id="MF_01320_B">
    <property type="entry name" value="Ribosomal_uL2_B"/>
    <property type="match status" value="1"/>
</dbReference>
<dbReference type="FunFam" id="2.40.50.140:FF:000003">
    <property type="entry name" value="50S ribosomal protein L2"/>
    <property type="match status" value="1"/>
</dbReference>
<comment type="similarity">
    <text evidence="1 5">Belongs to the universal ribosomal protein uL2 family.</text>
</comment>
<dbReference type="FunFam" id="4.10.950.10:FF:000001">
    <property type="entry name" value="50S ribosomal protein L2"/>
    <property type="match status" value="1"/>
</dbReference>
<dbReference type="SUPFAM" id="SSF50249">
    <property type="entry name" value="Nucleic acid-binding proteins"/>
    <property type="match status" value="1"/>
</dbReference>
<dbReference type="Gene3D" id="2.30.30.30">
    <property type="match status" value="1"/>
</dbReference>
<protein>
    <recommendedName>
        <fullName evidence="4 5">Large ribosomal subunit protein uL2</fullName>
    </recommendedName>
</protein>
<dbReference type="InterPro" id="IPR014726">
    <property type="entry name" value="Ribosomal_uL2_dom3"/>
</dbReference>
<dbReference type="PIRSF" id="PIRSF002158">
    <property type="entry name" value="Ribosomal_L2"/>
    <property type="match status" value="1"/>
</dbReference>
<comment type="caution">
    <text evidence="9">The sequence shown here is derived from an EMBL/GenBank/DDBJ whole genome shotgun (WGS) entry which is preliminary data.</text>
</comment>
<dbReference type="PANTHER" id="PTHR13691">
    <property type="entry name" value="RIBOSOMAL PROTEIN L2"/>
    <property type="match status" value="1"/>
</dbReference>
<proteinExistence type="inferred from homology"/>
<gene>
    <name evidence="5" type="primary">rplB</name>
    <name evidence="9" type="ORF">COV74_06920</name>
</gene>
<dbReference type="SUPFAM" id="SSF50104">
    <property type="entry name" value="Translation proteins SH3-like domain"/>
    <property type="match status" value="1"/>
</dbReference>
<dbReference type="NCBIfam" id="TIGR01171">
    <property type="entry name" value="rplB_bact"/>
    <property type="match status" value="1"/>
</dbReference>
<dbReference type="GO" id="GO:0003735">
    <property type="term" value="F:structural constituent of ribosome"/>
    <property type="evidence" value="ECO:0007669"/>
    <property type="project" value="InterPro"/>
</dbReference>
<dbReference type="InterPro" id="IPR008991">
    <property type="entry name" value="Translation_prot_SH3-like_sf"/>
</dbReference>
<dbReference type="EMBL" id="PCVY01000058">
    <property type="protein sequence ID" value="PIQ85895.1"/>
    <property type="molecule type" value="Genomic_DNA"/>
</dbReference>
<dbReference type="InterPro" id="IPR022666">
    <property type="entry name" value="Ribosomal_uL2_RNA-bd_dom"/>
</dbReference>
<keyword evidence="2 5" id="KW-0689">Ribosomal protein</keyword>
<dbReference type="InterPro" id="IPR002171">
    <property type="entry name" value="Ribosomal_uL2"/>
</dbReference>
<comment type="subunit">
    <text evidence="5">Part of the 50S ribosomal subunit. Forms a bridge to the 30S subunit in the 70S ribosome.</text>
</comment>
<dbReference type="Gene3D" id="2.40.50.140">
    <property type="entry name" value="Nucleic acid-binding proteins"/>
    <property type="match status" value="1"/>
</dbReference>
<accession>A0A2H0LQX7</accession>
<organism evidence="9 10">
    <name type="scientific">Candidatus Abzuiibacterium crystallinum</name>
    <dbReference type="NCBI Taxonomy" id="1974748"/>
    <lineage>
        <taxon>Bacteria</taxon>
        <taxon>Pseudomonadati</taxon>
        <taxon>Candidatus Omnitrophota</taxon>
        <taxon>Candidatus Abzuiibacterium</taxon>
    </lineage>
</organism>
<feature type="region of interest" description="Disordered" evidence="6">
    <location>
        <begin position="225"/>
        <end position="262"/>
    </location>
</feature>
<feature type="domain" description="Large ribosomal subunit protein uL2 C-terminal" evidence="7">
    <location>
        <begin position="124"/>
        <end position="252"/>
    </location>
</feature>
<reference evidence="9 10" key="1">
    <citation type="submission" date="2017-09" db="EMBL/GenBank/DDBJ databases">
        <title>Depth-based differentiation of microbial function through sediment-hosted aquifers and enrichment of novel symbionts in the deep terrestrial subsurface.</title>
        <authorList>
            <person name="Probst A.J."/>
            <person name="Ladd B."/>
            <person name="Jarett J.K."/>
            <person name="Geller-Mcgrath D.E."/>
            <person name="Sieber C.M."/>
            <person name="Emerson J.B."/>
            <person name="Anantharaman K."/>
            <person name="Thomas B.C."/>
            <person name="Malmstrom R."/>
            <person name="Stieglmeier M."/>
            <person name="Klingl A."/>
            <person name="Woyke T."/>
            <person name="Ryan C.M."/>
            <person name="Banfield J.F."/>
        </authorList>
    </citation>
    <scope>NUCLEOTIDE SEQUENCE [LARGE SCALE GENOMIC DNA]</scope>
    <source>
        <strain evidence="9">CG11_big_fil_rev_8_21_14_0_20_45_26</strain>
    </source>
</reference>
<dbReference type="PROSITE" id="PS00467">
    <property type="entry name" value="RIBOSOMAL_L2"/>
    <property type="match status" value="1"/>
</dbReference>
<dbReference type="InterPro" id="IPR012340">
    <property type="entry name" value="NA-bd_OB-fold"/>
</dbReference>
<evidence type="ECO:0000313" key="10">
    <source>
        <dbReference type="Proteomes" id="UP000230859"/>
    </source>
</evidence>
<dbReference type="InterPro" id="IPR005880">
    <property type="entry name" value="Ribosomal_uL2_bac/org-type"/>
</dbReference>
<dbReference type="InterPro" id="IPR022669">
    <property type="entry name" value="Ribosomal_uL2_C"/>
</dbReference>
<dbReference type="Pfam" id="PF03947">
    <property type="entry name" value="Ribosomal_L2_C"/>
    <property type="match status" value="1"/>
</dbReference>
<dbReference type="GO" id="GO:0015934">
    <property type="term" value="C:large ribosomal subunit"/>
    <property type="evidence" value="ECO:0007669"/>
    <property type="project" value="InterPro"/>
</dbReference>
<dbReference type="GO" id="GO:0002181">
    <property type="term" value="P:cytoplasmic translation"/>
    <property type="evidence" value="ECO:0007669"/>
    <property type="project" value="TreeGrafter"/>
</dbReference>
<evidence type="ECO:0000256" key="4">
    <source>
        <dbReference type="ARBA" id="ARBA00035242"/>
    </source>
</evidence>
<name>A0A2H0LQX7_9BACT</name>
<evidence type="ECO:0000256" key="6">
    <source>
        <dbReference type="SAM" id="MobiDB-lite"/>
    </source>
</evidence>
<dbReference type="SMART" id="SM01382">
    <property type="entry name" value="Ribosomal_L2_C"/>
    <property type="match status" value="1"/>
</dbReference>
<dbReference type="InterPro" id="IPR014722">
    <property type="entry name" value="Rib_uL2_dom2"/>
</dbReference>
<keyword evidence="5" id="KW-0694">RNA-binding</keyword>
<dbReference type="GO" id="GO:0019843">
    <property type="term" value="F:rRNA binding"/>
    <property type="evidence" value="ECO:0007669"/>
    <property type="project" value="UniProtKB-UniRule"/>
</dbReference>
<dbReference type="GO" id="GO:0016740">
    <property type="term" value="F:transferase activity"/>
    <property type="evidence" value="ECO:0007669"/>
    <property type="project" value="InterPro"/>
</dbReference>
<dbReference type="Pfam" id="PF00181">
    <property type="entry name" value="Ribosomal_L2_N"/>
    <property type="match status" value="1"/>
</dbReference>
<dbReference type="Gene3D" id="4.10.950.10">
    <property type="entry name" value="Ribosomal protein L2, domain 3"/>
    <property type="match status" value="1"/>
</dbReference>
<sequence length="275" mass="30657">MALIKFKPTTPTRRFGSGYDFSEITTQRPTKSLTMIKKKTGGRNQQGHITARYIGGGHKQRIRLVDFKRRKHDVEAVVKTIEYDPMRTCRIALIEYKDGEKSYILAPDGLKIGTKVMNGPNAEAKVGNHLPMRHIPEGTMVHNIELEPGRGGKLVRAAGGVAQILAKEHDYTHIKLPSGEMRKVKIDASATVGQCSNVEHENISYGKAGRIRWMGKRPRVRGVAMNPVDHPHGGGEGKTSGGRHPVSPWGLPTKGYKTRRKSKLTNKFIVKDRRK</sequence>
<dbReference type="InterPro" id="IPR022671">
    <property type="entry name" value="Ribosomal_uL2_CS"/>
</dbReference>
<feature type="domain" description="Large ribosomal subunit protein uL2 RNA-binding" evidence="8">
    <location>
        <begin position="42"/>
        <end position="118"/>
    </location>
</feature>
<comment type="function">
    <text evidence="5">One of the primary rRNA binding proteins. Required for association of the 30S and 50S subunits to form the 70S ribosome, for tRNA binding and peptide bond formation. It has been suggested to have peptidyltransferase activity; this is somewhat controversial. Makes several contacts with the 16S rRNA in the 70S ribosome.</text>
</comment>
<evidence type="ECO:0000259" key="8">
    <source>
        <dbReference type="SMART" id="SM01383"/>
    </source>
</evidence>
<evidence type="ECO:0000259" key="7">
    <source>
        <dbReference type="SMART" id="SM01382"/>
    </source>
</evidence>
<evidence type="ECO:0000256" key="3">
    <source>
        <dbReference type="ARBA" id="ARBA00023274"/>
    </source>
</evidence>
<evidence type="ECO:0000256" key="2">
    <source>
        <dbReference type="ARBA" id="ARBA00022980"/>
    </source>
</evidence>
<dbReference type="PANTHER" id="PTHR13691:SF5">
    <property type="entry name" value="LARGE RIBOSOMAL SUBUNIT PROTEIN UL2M"/>
    <property type="match status" value="1"/>
</dbReference>
<dbReference type="FunFam" id="2.30.30.30:FF:000001">
    <property type="entry name" value="50S ribosomal protein L2"/>
    <property type="match status" value="1"/>
</dbReference>
<dbReference type="AlphaFoldDB" id="A0A2H0LQX7"/>
<evidence type="ECO:0000256" key="1">
    <source>
        <dbReference type="ARBA" id="ARBA00005636"/>
    </source>
</evidence>